<dbReference type="FunFam" id="1.10.10.10:FF:000165">
    <property type="entry name" value="Vacuolar protein sorting protein (Vps36)"/>
    <property type="match status" value="1"/>
</dbReference>
<dbReference type="PANTHER" id="PTHR13128">
    <property type="entry name" value="VACUOLAR PROTEIN-SORTING-ASSOCIATED PROTEIN 36"/>
    <property type="match status" value="1"/>
</dbReference>
<dbReference type="Proteomes" id="UP000027586">
    <property type="component" value="Unassembled WGS sequence"/>
</dbReference>
<dbReference type="InterPro" id="IPR036443">
    <property type="entry name" value="Znf_RanBP2_sf"/>
</dbReference>
<dbReference type="GO" id="GO:0043130">
    <property type="term" value="F:ubiquitin binding"/>
    <property type="evidence" value="ECO:0007669"/>
    <property type="project" value="UniProtKB-UniRule"/>
</dbReference>
<organism evidence="12 13">
    <name type="scientific">Lichtheimia corymbifera JMRC:FSU:9682</name>
    <dbReference type="NCBI Taxonomy" id="1263082"/>
    <lineage>
        <taxon>Eukaryota</taxon>
        <taxon>Fungi</taxon>
        <taxon>Fungi incertae sedis</taxon>
        <taxon>Mucoromycota</taxon>
        <taxon>Mucoromycotina</taxon>
        <taxon>Mucoromycetes</taxon>
        <taxon>Mucorales</taxon>
        <taxon>Lichtheimiaceae</taxon>
        <taxon>Lichtheimia</taxon>
    </lineage>
</organism>
<evidence type="ECO:0000256" key="3">
    <source>
        <dbReference type="ARBA" id="ARBA00022723"/>
    </source>
</evidence>
<accession>A0A068RP64</accession>
<dbReference type="PANTHER" id="PTHR13128:SF12">
    <property type="entry name" value="VACUOLAR PROTEIN-SORTING-ASSOCIATED PROTEIN 36"/>
    <property type="match status" value="1"/>
</dbReference>
<evidence type="ECO:0000256" key="7">
    <source>
        <dbReference type="ARBA" id="ARBA00022927"/>
    </source>
</evidence>
<evidence type="ECO:0000256" key="2">
    <source>
        <dbReference type="ARBA" id="ARBA00022448"/>
    </source>
</evidence>
<dbReference type="InterPro" id="IPR001876">
    <property type="entry name" value="Znf_RanBP2"/>
</dbReference>
<dbReference type="Gene3D" id="1.10.10.10">
    <property type="entry name" value="Winged helix-like DNA-binding domain superfamily/Winged helix DNA-binding domain"/>
    <property type="match status" value="2"/>
</dbReference>
<dbReference type="Gene3D" id="2.30.30.380">
    <property type="entry name" value="Zn-finger domain of Sec23/24"/>
    <property type="match status" value="2"/>
</dbReference>
<evidence type="ECO:0000313" key="12">
    <source>
        <dbReference type="EMBL" id="CDH51963.1"/>
    </source>
</evidence>
<evidence type="ECO:0000259" key="11">
    <source>
        <dbReference type="PROSITE" id="PS51495"/>
    </source>
</evidence>
<comment type="caution">
    <text evidence="12">The sequence shown here is derived from an EMBL/GenBank/DDBJ whole genome shotgun (WGS) entry which is preliminary data.</text>
</comment>
<keyword evidence="6" id="KW-0862">Zinc</keyword>
<dbReference type="Gene3D" id="6.10.140.260">
    <property type="match status" value="1"/>
</dbReference>
<dbReference type="Pfam" id="PF11605">
    <property type="entry name" value="Vps36_ESCRT-II"/>
    <property type="match status" value="1"/>
</dbReference>
<dbReference type="EMBL" id="CBTN010000011">
    <property type="protein sequence ID" value="CDH51963.1"/>
    <property type="molecule type" value="Genomic_DNA"/>
</dbReference>
<keyword evidence="5" id="KW-0863">Zinc-finger</keyword>
<dbReference type="STRING" id="1263082.A0A068RP64"/>
<dbReference type="AlphaFoldDB" id="A0A068RP64"/>
<dbReference type="PROSITE" id="PS51495">
    <property type="entry name" value="GLUE"/>
    <property type="match status" value="1"/>
</dbReference>
<reference evidence="12" key="1">
    <citation type="submission" date="2013-08" db="EMBL/GenBank/DDBJ databases">
        <title>Gene expansion shapes genome architecture in the human pathogen Lichtheimia corymbifera: an evolutionary genomics analysis in the ancient terrestrial Mucorales (Mucoromycotina).</title>
        <authorList>
            <person name="Schwartze V.U."/>
            <person name="Winter S."/>
            <person name="Shelest E."/>
            <person name="Marcet-Houben M."/>
            <person name="Horn F."/>
            <person name="Wehner S."/>
            <person name="Hoffmann K."/>
            <person name="Riege K."/>
            <person name="Sammeth M."/>
            <person name="Nowrousian M."/>
            <person name="Valiante V."/>
            <person name="Linde J."/>
            <person name="Jacobsen I.D."/>
            <person name="Marz M."/>
            <person name="Brakhage A.A."/>
            <person name="Gabaldon T."/>
            <person name="Bocker S."/>
            <person name="Voigt K."/>
        </authorList>
    </citation>
    <scope>NUCLEOTIDE SEQUENCE [LARGE SCALE GENOMIC DNA]</scope>
    <source>
        <strain evidence="12">FSU 9682</strain>
    </source>
</reference>
<keyword evidence="3" id="KW-0479">Metal-binding</keyword>
<dbReference type="GO" id="GO:0000814">
    <property type="term" value="C:ESCRT II complex"/>
    <property type="evidence" value="ECO:0007669"/>
    <property type="project" value="UniProtKB-UniRule"/>
</dbReference>
<proteinExistence type="inferred from homology"/>
<evidence type="ECO:0000256" key="9">
    <source>
        <dbReference type="RuleBase" id="RU367095"/>
    </source>
</evidence>
<dbReference type="SUPFAM" id="SSF50729">
    <property type="entry name" value="PH domain-like"/>
    <property type="match status" value="1"/>
</dbReference>
<dbReference type="Gene3D" id="2.30.29.30">
    <property type="entry name" value="Pleckstrin-homology domain (PH domain)/Phosphotyrosine-binding domain (PTB)"/>
    <property type="match status" value="1"/>
</dbReference>
<dbReference type="InterPro" id="IPR036388">
    <property type="entry name" value="WH-like_DNA-bd_sf"/>
</dbReference>
<evidence type="ECO:0000256" key="1">
    <source>
        <dbReference type="ARBA" id="ARBA00009697"/>
    </source>
</evidence>
<dbReference type="GO" id="GO:0031902">
    <property type="term" value="C:late endosome membrane"/>
    <property type="evidence" value="ECO:0007669"/>
    <property type="project" value="UniProtKB-UniRule"/>
</dbReference>
<comment type="subunit">
    <text evidence="9">Component of the endosomal sorting complex required for transport II (ESCRT-II).</text>
</comment>
<keyword evidence="4 9" id="KW-0967">Endosome</keyword>
<dbReference type="Pfam" id="PF04157">
    <property type="entry name" value="EAP30"/>
    <property type="match status" value="1"/>
</dbReference>
<evidence type="ECO:0000256" key="10">
    <source>
        <dbReference type="SAM" id="MobiDB-lite"/>
    </source>
</evidence>
<feature type="domain" description="GLUE N-terminal" evidence="11">
    <location>
        <begin position="7"/>
        <end position="262"/>
    </location>
</feature>
<keyword evidence="9" id="KW-0963">Cytoplasm</keyword>
<sequence>MKYFERAQVSTSQRPILQQSESFIIQQGNVGLYERKEKLDQYQDGVCYLTTHRIIYVDSTKAAERAVELPLSMVKDIETFSGFLRSSPKIILHLQAADRFSTSSSSATPSSTSSTVPPPPQAPASLQQSWVCTICSFSNPPTTIDKCQLCGVRRPQDTPSTTTTTTTDTSDQQHKDSSACRVCTFLNHPSMIQCEMCGASLANPSLSNHSSISDMLHATQLQPLEDDAHVRIAFRSGGLSGFVSKLKEAVDVKAWNNKPVESPIEKPASPITRGVGISAIQGRIEKSTMEAQESMDEAFQDLDKLMAKATEMVLLAESISNKMNKESNNNDDLSALRTTLLNLGISDPVTRGSAGSIYHQELARELADFLSKFLDRQDTMKPLTDLYCVFNRARGVAFISPEDLYKAAMQFEVLQLPFRLRQFPSGLLVVQSLYMDDERAAQRVLERIKEQGGHITSLRLAELENYALAVATEHLMIAEQKALVCRDQGPNGLTFYENLLLTSS</sequence>
<dbReference type="GO" id="GO:0043328">
    <property type="term" value="P:protein transport to vacuole involved in ubiquitin-dependent protein catabolic process via the multivesicular body sorting pathway"/>
    <property type="evidence" value="ECO:0007669"/>
    <property type="project" value="UniProtKB-UniRule"/>
</dbReference>
<gene>
    <name evidence="12" type="ORF">LCOR_03505.1</name>
</gene>
<dbReference type="OrthoDB" id="271448at2759"/>
<dbReference type="GO" id="GO:0008270">
    <property type="term" value="F:zinc ion binding"/>
    <property type="evidence" value="ECO:0007669"/>
    <property type="project" value="UniProtKB-KW"/>
</dbReference>
<protein>
    <recommendedName>
        <fullName evidence="9">Vacuolar protein-sorting-associated protein 36</fullName>
    </recommendedName>
    <alternativeName>
        <fullName evidence="9">ESCRT-II complex subunit VPS36</fullName>
    </alternativeName>
</protein>
<keyword evidence="2 9" id="KW-0813">Transport</keyword>
<keyword evidence="7 9" id="KW-0653">Protein transport</keyword>
<evidence type="ECO:0000256" key="6">
    <source>
        <dbReference type="ARBA" id="ARBA00022833"/>
    </source>
</evidence>
<dbReference type="SUPFAM" id="SSF46785">
    <property type="entry name" value="Winged helix' DNA-binding domain"/>
    <property type="match status" value="1"/>
</dbReference>
<comment type="similarity">
    <text evidence="1 9">Belongs to the VPS36 family.</text>
</comment>
<dbReference type="GO" id="GO:0032266">
    <property type="term" value="F:phosphatidylinositol-3-phosphate binding"/>
    <property type="evidence" value="ECO:0007669"/>
    <property type="project" value="UniProtKB-UniRule"/>
</dbReference>
<dbReference type="InterPro" id="IPR037855">
    <property type="entry name" value="Vps36"/>
</dbReference>
<keyword evidence="13" id="KW-1185">Reference proteome</keyword>
<dbReference type="VEuPathDB" id="FungiDB:LCOR_03505.1"/>
<dbReference type="SMART" id="SM00547">
    <property type="entry name" value="ZnF_RBZ"/>
    <property type="match status" value="2"/>
</dbReference>
<name>A0A068RP64_9FUNG</name>
<dbReference type="InterPro" id="IPR040608">
    <property type="entry name" value="Snf8/Vps36"/>
</dbReference>
<feature type="region of interest" description="Disordered" evidence="10">
    <location>
        <begin position="102"/>
        <end position="122"/>
    </location>
</feature>
<dbReference type="InterPro" id="IPR021648">
    <property type="entry name" value="GLUE_dom"/>
</dbReference>
<dbReference type="InterPro" id="IPR011993">
    <property type="entry name" value="PH-like_dom_sf"/>
</dbReference>
<evidence type="ECO:0000256" key="5">
    <source>
        <dbReference type="ARBA" id="ARBA00022771"/>
    </source>
</evidence>
<evidence type="ECO:0000256" key="4">
    <source>
        <dbReference type="ARBA" id="ARBA00022753"/>
    </source>
</evidence>
<comment type="subcellular location">
    <subcellularLocation>
        <location evidence="9">Cytoplasm</location>
    </subcellularLocation>
    <subcellularLocation>
        <location evidence="9">Endosome</location>
    </subcellularLocation>
</comment>
<dbReference type="InterPro" id="IPR036390">
    <property type="entry name" value="WH_DNA-bd_sf"/>
</dbReference>
<feature type="compositionally biased region" description="Low complexity" evidence="10">
    <location>
        <begin position="102"/>
        <end position="115"/>
    </location>
</feature>
<evidence type="ECO:0000313" key="13">
    <source>
        <dbReference type="Proteomes" id="UP000027586"/>
    </source>
</evidence>
<dbReference type="SUPFAM" id="SSF90209">
    <property type="entry name" value="Ran binding protein zinc finger-like"/>
    <property type="match status" value="1"/>
</dbReference>
<evidence type="ECO:0000256" key="8">
    <source>
        <dbReference type="ARBA" id="ARBA00023054"/>
    </source>
</evidence>
<comment type="function">
    <text evidence="9">Component of the ESCRT-II complex (endosomal sorting complex required for transport II), which is required for multivesicular body (MVB) formation and sorting of endosomal cargo proteins into MVBs.</text>
</comment>
<keyword evidence="8" id="KW-0175">Coiled coil</keyword>